<dbReference type="SUPFAM" id="SSF57756">
    <property type="entry name" value="Retrovirus zinc finger-like domains"/>
    <property type="match status" value="1"/>
</dbReference>
<feature type="compositionally biased region" description="Low complexity" evidence="1">
    <location>
        <begin position="1"/>
        <end position="12"/>
    </location>
</feature>
<dbReference type="EMBL" id="SMOL01000148">
    <property type="protein sequence ID" value="KAB2628784.1"/>
    <property type="molecule type" value="Genomic_DNA"/>
</dbReference>
<dbReference type="GO" id="GO:0008270">
    <property type="term" value="F:zinc ion binding"/>
    <property type="evidence" value="ECO:0007669"/>
    <property type="project" value="InterPro"/>
</dbReference>
<reference evidence="4" key="2">
    <citation type="submission" date="2019-10" db="EMBL/GenBank/DDBJ databases">
        <title>A de novo genome assembly of a pear dwarfing rootstock.</title>
        <authorList>
            <person name="Wang F."/>
            <person name="Wang J."/>
            <person name="Li S."/>
            <person name="Zhang Y."/>
            <person name="Fang M."/>
            <person name="Ma L."/>
            <person name="Zhao Y."/>
            <person name="Jiang S."/>
        </authorList>
    </citation>
    <scope>NUCLEOTIDE SEQUENCE [LARGE SCALE GENOMIC DNA]</scope>
</reference>
<reference evidence="3 4" key="3">
    <citation type="submission" date="2019-11" db="EMBL/GenBank/DDBJ databases">
        <title>A de novo genome assembly of a pear dwarfing rootstock.</title>
        <authorList>
            <person name="Wang F."/>
            <person name="Wang J."/>
            <person name="Li S."/>
            <person name="Zhang Y."/>
            <person name="Fang M."/>
            <person name="Ma L."/>
            <person name="Zhao Y."/>
            <person name="Jiang S."/>
        </authorList>
    </citation>
    <scope>NUCLEOTIDE SEQUENCE [LARGE SCALE GENOMIC DNA]</scope>
    <source>
        <strain evidence="3">S2</strain>
        <tissue evidence="3">Leaf</tissue>
    </source>
</reference>
<feature type="region of interest" description="Disordered" evidence="1">
    <location>
        <begin position="123"/>
        <end position="149"/>
    </location>
</feature>
<feature type="region of interest" description="Disordered" evidence="1">
    <location>
        <begin position="1"/>
        <end position="33"/>
    </location>
</feature>
<proteinExistence type="predicted"/>
<dbReference type="GO" id="GO:0003676">
    <property type="term" value="F:nucleic acid binding"/>
    <property type="evidence" value="ECO:0007669"/>
    <property type="project" value="InterPro"/>
</dbReference>
<keyword evidence="4" id="KW-1185">Reference proteome</keyword>
<dbReference type="AlphaFoldDB" id="A0A5N5HZH5"/>
<evidence type="ECO:0000259" key="2">
    <source>
        <dbReference type="SMART" id="SM00343"/>
    </source>
</evidence>
<dbReference type="SMART" id="SM00343">
    <property type="entry name" value="ZnF_C2HC"/>
    <property type="match status" value="2"/>
</dbReference>
<reference evidence="3 4" key="1">
    <citation type="submission" date="2019-09" db="EMBL/GenBank/DDBJ databases">
        <authorList>
            <person name="Ou C."/>
        </authorList>
    </citation>
    <scope>NUCLEOTIDE SEQUENCE [LARGE SCALE GENOMIC DNA]</scope>
    <source>
        <strain evidence="3">S2</strain>
        <tissue evidence="3">Leaf</tissue>
    </source>
</reference>
<evidence type="ECO:0000313" key="4">
    <source>
        <dbReference type="Proteomes" id="UP000327157"/>
    </source>
</evidence>
<organism evidence="3 4">
    <name type="scientific">Pyrus ussuriensis x Pyrus communis</name>
    <dbReference type="NCBI Taxonomy" id="2448454"/>
    <lineage>
        <taxon>Eukaryota</taxon>
        <taxon>Viridiplantae</taxon>
        <taxon>Streptophyta</taxon>
        <taxon>Embryophyta</taxon>
        <taxon>Tracheophyta</taxon>
        <taxon>Spermatophyta</taxon>
        <taxon>Magnoliopsida</taxon>
        <taxon>eudicotyledons</taxon>
        <taxon>Gunneridae</taxon>
        <taxon>Pentapetalae</taxon>
        <taxon>rosids</taxon>
        <taxon>fabids</taxon>
        <taxon>Rosales</taxon>
        <taxon>Rosaceae</taxon>
        <taxon>Amygdaloideae</taxon>
        <taxon>Maleae</taxon>
        <taxon>Pyrus</taxon>
    </lineage>
</organism>
<accession>A0A5N5HZH5</accession>
<feature type="domain" description="CCHC-type" evidence="2">
    <location>
        <begin position="200"/>
        <end position="216"/>
    </location>
</feature>
<evidence type="ECO:0000256" key="1">
    <source>
        <dbReference type="SAM" id="MobiDB-lite"/>
    </source>
</evidence>
<dbReference type="Proteomes" id="UP000327157">
    <property type="component" value="Chromosome 8"/>
</dbReference>
<evidence type="ECO:0000313" key="3">
    <source>
        <dbReference type="EMBL" id="KAB2628784.1"/>
    </source>
</evidence>
<dbReference type="InterPro" id="IPR001878">
    <property type="entry name" value="Znf_CCHC"/>
</dbReference>
<dbReference type="InterPro" id="IPR036875">
    <property type="entry name" value="Znf_CCHC_sf"/>
</dbReference>
<sequence length="284" mass="31493">MSSSGPPASDPSSEGKLPESVSSDEAMNCRTPDSDEALEIFVWNGRPSASKPPCETKLRQNVDWNSRPGASDRLSVAKFSDDLVFDWYNRGQPKERGEIRTPLEKHTEALHLRKPGCLKLVEEDTTPASSEERVSSCPEDTTPPSSEERIPICREDTTPASSEERISSCPEDTTPICPGDTTPIFPEERIPICRADTTPTCPICIHGRHWMSFCPYLRRVPDDVTNIGEGYAICCQVCSLYNNQCGHNMAYATPIFCFVCRSSQHFSRDCPEFKDVKAAVGLIV</sequence>
<feature type="domain" description="CCHC-type" evidence="2">
    <location>
        <begin position="256"/>
        <end position="272"/>
    </location>
</feature>
<comment type="caution">
    <text evidence="3">The sequence shown here is derived from an EMBL/GenBank/DDBJ whole genome shotgun (WGS) entry which is preliminary data.</text>
</comment>
<gene>
    <name evidence="3" type="ORF">D8674_033579</name>
</gene>
<protein>
    <recommendedName>
        <fullName evidence="2">CCHC-type domain-containing protein</fullName>
    </recommendedName>
</protein>
<name>A0A5N5HZH5_9ROSA</name>